<evidence type="ECO:0000313" key="2">
    <source>
        <dbReference type="EMBL" id="KAJ8288360.1"/>
    </source>
</evidence>
<dbReference type="AlphaFoldDB" id="A0A9Q1I8Y1"/>
<feature type="signal peptide" evidence="1">
    <location>
        <begin position="1"/>
        <end position="26"/>
    </location>
</feature>
<evidence type="ECO:0000313" key="3">
    <source>
        <dbReference type="Proteomes" id="UP001152803"/>
    </source>
</evidence>
<name>A0A9Q1I8Y1_CONCO</name>
<sequence>MRLQCFLVSSSLVISSVIILLDLVAATSCPCFYSFYSPLQGRNMLKWKDLLSASRSKASHLCRRWGIRHMACSLSGPWNASANSGPSCTMDSTFDLRSPSKRCRSCGMFRARFSLANIATPPSIHGSYTHYNNRWHSRN</sequence>
<keyword evidence="1" id="KW-0732">Signal</keyword>
<accession>A0A9Q1I8Y1</accession>
<keyword evidence="3" id="KW-1185">Reference proteome</keyword>
<reference evidence="2" key="1">
    <citation type="journal article" date="2023" name="Science">
        <title>Genome structures resolve the early diversification of teleost fishes.</title>
        <authorList>
            <person name="Parey E."/>
            <person name="Louis A."/>
            <person name="Montfort J."/>
            <person name="Bouchez O."/>
            <person name="Roques C."/>
            <person name="Iampietro C."/>
            <person name="Lluch J."/>
            <person name="Castinel A."/>
            <person name="Donnadieu C."/>
            <person name="Desvignes T."/>
            <person name="Floi Bucao C."/>
            <person name="Jouanno E."/>
            <person name="Wen M."/>
            <person name="Mejri S."/>
            <person name="Dirks R."/>
            <person name="Jansen H."/>
            <person name="Henkel C."/>
            <person name="Chen W.J."/>
            <person name="Zahm M."/>
            <person name="Cabau C."/>
            <person name="Klopp C."/>
            <person name="Thompson A.W."/>
            <person name="Robinson-Rechavi M."/>
            <person name="Braasch I."/>
            <person name="Lecointre G."/>
            <person name="Bobe J."/>
            <person name="Postlethwait J.H."/>
            <person name="Berthelot C."/>
            <person name="Roest Crollius H."/>
            <person name="Guiguen Y."/>
        </authorList>
    </citation>
    <scope>NUCLEOTIDE SEQUENCE</scope>
    <source>
        <strain evidence="2">Concon-B</strain>
    </source>
</reference>
<organism evidence="2 3">
    <name type="scientific">Conger conger</name>
    <name type="common">Conger eel</name>
    <name type="synonym">Muraena conger</name>
    <dbReference type="NCBI Taxonomy" id="82655"/>
    <lineage>
        <taxon>Eukaryota</taxon>
        <taxon>Metazoa</taxon>
        <taxon>Chordata</taxon>
        <taxon>Craniata</taxon>
        <taxon>Vertebrata</taxon>
        <taxon>Euteleostomi</taxon>
        <taxon>Actinopterygii</taxon>
        <taxon>Neopterygii</taxon>
        <taxon>Teleostei</taxon>
        <taxon>Anguilliformes</taxon>
        <taxon>Congridae</taxon>
        <taxon>Conger</taxon>
    </lineage>
</organism>
<feature type="non-terminal residue" evidence="2">
    <location>
        <position position="139"/>
    </location>
</feature>
<gene>
    <name evidence="2" type="ORF">COCON_G00010190</name>
</gene>
<evidence type="ECO:0008006" key="4">
    <source>
        <dbReference type="Google" id="ProtNLM"/>
    </source>
</evidence>
<comment type="caution">
    <text evidence="2">The sequence shown here is derived from an EMBL/GenBank/DDBJ whole genome shotgun (WGS) entry which is preliminary data.</text>
</comment>
<proteinExistence type="predicted"/>
<dbReference type="EMBL" id="JAFJMO010000001">
    <property type="protein sequence ID" value="KAJ8288360.1"/>
    <property type="molecule type" value="Genomic_DNA"/>
</dbReference>
<feature type="chain" id="PRO_5040341015" description="Secreted protein" evidence="1">
    <location>
        <begin position="27"/>
        <end position="139"/>
    </location>
</feature>
<protein>
    <recommendedName>
        <fullName evidence="4">Secreted protein</fullName>
    </recommendedName>
</protein>
<evidence type="ECO:0000256" key="1">
    <source>
        <dbReference type="SAM" id="SignalP"/>
    </source>
</evidence>
<dbReference type="Proteomes" id="UP001152803">
    <property type="component" value="Unassembled WGS sequence"/>
</dbReference>